<dbReference type="AlphaFoldDB" id="A0A167M3D2"/>
<sequence>MNAATPFRALTVKASINATGPHNFQIRTYALSKHIFLSELALDPFFDLNGWIDQPFFVEVFLSLIDRNTGSSRITERTRLNHELVSHHINTYIHNSSYTRISLLNAHQSAMYEATKIHVVYIVNIKIRLGQKFRRIINILLAMRRRQRGLTKHLGKQGATREQIKRMLTQNIFQPIIMFKEKASTRRLEDVFTKEGYRNAFMAISPILTFFCIVQLLGKLGHRCFNCFPLRRSWFAMLHAN</sequence>
<keyword evidence="2" id="KW-1185">Reference proteome</keyword>
<proteinExistence type="predicted"/>
<name>A0A167M3D2_PHYB8</name>
<dbReference type="VEuPathDB" id="FungiDB:PHYBLDRAFT_170319"/>
<dbReference type="EMBL" id="KV440985">
    <property type="protein sequence ID" value="OAD71659.1"/>
    <property type="molecule type" value="Genomic_DNA"/>
</dbReference>
<gene>
    <name evidence="1" type="ORF">PHYBLDRAFT_170319</name>
</gene>
<dbReference type="OrthoDB" id="2283954at2759"/>
<organism evidence="1 2">
    <name type="scientific">Phycomyces blakesleeanus (strain ATCC 8743b / DSM 1359 / FGSC 10004 / NBRC 33097 / NRRL 1555)</name>
    <dbReference type="NCBI Taxonomy" id="763407"/>
    <lineage>
        <taxon>Eukaryota</taxon>
        <taxon>Fungi</taxon>
        <taxon>Fungi incertae sedis</taxon>
        <taxon>Mucoromycota</taxon>
        <taxon>Mucoromycotina</taxon>
        <taxon>Mucoromycetes</taxon>
        <taxon>Mucorales</taxon>
        <taxon>Phycomycetaceae</taxon>
        <taxon>Phycomyces</taxon>
    </lineage>
</organism>
<protein>
    <submittedName>
        <fullName evidence="1">Uncharacterized protein</fullName>
    </submittedName>
</protein>
<evidence type="ECO:0000313" key="1">
    <source>
        <dbReference type="EMBL" id="OAD71659.1"/>
    </source>
</evidence>
<reference evidence="2" key="1">
    <citation type="submission" date="2015-06" db="EMBL/GenBank/DDBJ databases">
        <title>Expansion of signal transduction pathways in fungi by whole-genome duplication.</title>
        <authorList>
            <consortium name="DOE Joint Genome Institute"/>
            <person name="Corrochano L.M."/>
            <person name="Kuo A."/>
            <person name="Marcet-Houben M."/>
            <person name="Polaino S."/>
            <person name="Salamov A."/>
            <person name="Villalobos J.M."/>
            <person name="Alvarez M.I."/>
            <person name="Avalos J."/>
            <person name="Benito E.P."/>
            <person name="Benoit I."/>
            <person name="Burger G."/>
            <person name="Camino L.P."/>
            <person name="Canovas D."/>
            <person name="Cerda-Olmedo E."/>
            <person name="Cheng J.-F."/>
            <person name="Dominguez A."/>
            <person name="Elias M."/>
            <person name="Eslava A.P."/>
            <person name="Glaser F."/>
            <person name="Grimwood J."/>
            <person name="Gutierrez G."/>
            <person name="Heitman J."/>
            <person name="Henrissat B."/>
            <person name="Iturriaga E.A."/>
            <person name="Lang B.F."/>
            <person name="Lavin J.L."/>
            <person name="Lee S."/>
            <person name="Li W."/>
            <person name="Lindquist E."/>
            <person name="Lopez-Garcia S."/>
            <person name="Luque E.M."/>
            <person name="Marcos A.T."/>
            <person name="Martin J."/>
            <person name="McCluskey K."/>
            <person name="Medina H.R."/>
            <person name="Miralles-Duran A."/>
            <person name="Miyazaki A."/>
            <person name="Munoz-Torres E."/>
            <person name="Oguiza J.A."/>
            <person name="Ohm R."/>
            <person name="Olmedo M."/>
            <person name="Orejas M."/>
            <person name="Ortiz-Castellanos L."/>
            <person name="Pisabarro A.G."/>
            <person name="Rodriguez-Romero J."/>
            <person name="Ruiz-Herrera J."/>
            <person name="Ruiz-Vazquez R."/>
            <person name="Sanz C."/>
            <person name="Schackwitz W."/>
            <person name="Schmutz J."/>
            <person name="Shahriari M."/>
            <person name="Shelest E."/>
            <person name="Silva-Franco F."/>
            <person name="Soanes D."/>
            <person name="Syed K."/>
            <person name="Tagua V.G."/>
            <person name="Talbot N.J."/>
            <person name="Thon M."/>
            <person name="De vries R.P."/>
            <person name="Wiebenga A."/>
            <person name="Yadav J.S."/>
            <person name="Braun E.L."/>
            <person name="Baker S."/>
            <person name="Garre V."/>
            <person name="Horwitz B."/>
            <person name="Torres-Martinez S."/>
            <person name="Idnurm A."/>
            <person name="Herrera-Estrella A."/>
            <person name="Gabaldon T."/>
            <person name="Grigoriev I.V."/>
        </authorList>
    </citation>
    <scope>NUCLEOTIDE SEQUENCE [LARGE SCALE GENOMIC DNA]</scope>
    <source>
        <strain evidence="2">NRRL 1555(-)</strain>
    </source>
</reference>
<dbReference type="RefSeq" id="XP_018289699.1">
    <property type="nucleotide sequence ID" value="XM_018436313.1"/>
</dbReference>
<dbReference type="InParanoid" id="A0A167M3D2"/>
<dbReference type="Proteomes" id="UP000077315">
    <property type="component" value="Unassembled WGS sequence"/>
</dbReference>
<dbReference type="GeneID" id="28997219"/>
<accession>A0A167M3D2</accession>
<evidence type="ECO:0000313" key="2">
    <source>
        <dbReference type="Proteomes" id="UP000077315"/>
    </source>
</evidence>